<keyword evidence="1" id="KW-0732">Signal</keyword>
<dbReference type="RefSeq" id="WP_111660384.1">
    <property type="nucleotide sequence ID" value="NZ_QLLO01000007.1"/>
</dbReference>
<proteinExistence type="predicted"/>
<feature type="signal peptide" evidence="1">
    <location>
        <begin position="1"/>
        <end position="20"/>
    </location>
</feature>
<evidence type="ECO:0000313" key="2">
    <source>
        <dbReference type="EMBL" id="RAJ13200.1"/>
    </source>
</evidence>
<comment type="caution">
    <text evidence="2">The sequence shown here is derived from an EMBL/GenBank/DDBJ whole genome shotgun (WGS) entry which is preliminary data.</text>
</comment>
<evidence type="ECO:0008006" key="4">
    <source>
        <dbReference type="Google" id="ProtNLM"/>
    </source>
</evidence>
<dbReference type="OrthoDB" id="1113890at2"/>
<dbReference type="Proteomes" id="UP000248703">
    <property type="component" value="Unassembled WGS sequence"/>
</dbReference>
<evidence type="ECO:0000256" key="1">
    <source>
        <dbReference type="SAM" id="SignalP"/>
    </source>
</evidence>
<feature type="chain" id="PRO_5016426479" description="DUF5723 domain-containing protein" evidence="1">
    <location>
        <begin position="21"/>
        <end position="402"/>
    </location>
</feature>
<organism evidence="2 3">
    <name type="scientific">Olleya aquimaris</name>
    <dbReference type="NCBI Taxonomy" id="639310"/>
    <lineage>
        <taxon>Bacteria</taxon>
        <taxon>Pseudomonadati</taxon>
        <taxon>Bacteroidota</taxon>
        <taxon>Flavobacteriia</taxon>
        <taxon>Flavobacteriales</taxon>
        <taxon>Flavobacteriaceae</taxon>
    </lineage>
</organism>
<gene>
    <name evidence="2" type="ORF">LY08_02099</name>
</gene>
<protein>
    <recommendedName>
        <fullName evidence="4">DUF5723 domain-containing protein</fullName>
    </recommendedName>
</protein>
<reference evidence="2 3" key="1">
    <citation type="submission" date="2018-06" db="EMBL/GenBank/DDBJ databases">
        <title>Genomic Encyclopedia of Archaeal and Bacterial Type Strains, Phase II (KMG-II): from individual species to whole genera.</title>
        <authorList>
            <person name="Goeker M."/>
        </authorList>
    </citation>
    <scope>NUCLEOTIDE SEQUENCE [LARGE SCALE GENOMIC DNA]</scope>
    <source>
        <strain evidence="2 3">DSM 24464</strain>
    </source>
</reference>
<name>A0A327R8F0_9FLAO</name>
<keyword evidence="3" id="KW-1185">Reference proteome</keyword>
<dbReference type="EMBL" id="QLLO01000007">
    <property type="protein sequence ID" value="RAJ13200.1"/>
    <property type="molecule type" value="Genomic_DNA"/>
</dbReference>
<sequence>MVKRYYLLLLFCFVSVFSIAQEDTDLEKFTKNNITKPNILSTHSFGVFFNRLQGHFENKAPSKNYINFSIESGNIWSPPVNVYIPKNEADRAVVRGYNWDQAHRAFDESTIDKDSFNLANDGVVKGFKAAVNIRLAEKHELQIGVRTYLLTKGKTPFSIFTNDTFIEDFHDHIAGGNDPFDRRVFGLNKANITYNDRAGNSLNIDAGDFFATGIETSYYYYPDFIKNKTIGINFGGHLGANLSKSNSSLDFGLSANAIKTIGINDRNNLNLGLSVGSLRKGLVNFKSDNVMFGTNSFIGFLETALEYSFISKKGTIHTFGTDFYFQTSLNKKDELEYIIPIRDEKAFNSWGQGVTNLYKNNNYWTFIYSFGKKTTTYFYVQQDLTVNNNPDIQTGFGFKFNL</sequence>
<evidence type="ECO:0000313" key="3">
    <source>
        <dbReference type="Proteomes" id="UP000248703"/>
    </source>
</evidence>
<dbReference type="AlphaFoldDB" id="A0A327R8F0"/>
<accession>A0A327R8F0</accession>